<dbReference type="KEGG" id="kuy:FY550_06890"/>
<organism evidence="1 2">
    <name type="scientific">Kushneria phosphatilytica</name>
    <dbReference type="NCBI Taxonomy" id="657387"/>
    <lineage>
        <taxon>Bacteria</taxon>
        <taxon>Pseudomonadati</taxon>
        <taxon>Pseudomonadota</taxon>
        <taxon>Gammaproteobacteria</taxon>
        <taxon>Oceanospirillales</taxon>
        <taxon>Halomonadaceae</taxon>
        <taxon>Kushneria</taxon>
    </lineage>
</organism>
<proteinExistence type="predicted"/>
<protein>
    <submittedName>
        <fullName evidence="1">Uncharacterized protein</fullName>
    </submittedName>
</protein>
<sequence length="71" mass="7759">MAEKMKLALRRSKEAGGAYALHDAVTGEPLPGQFEVQIIQQPHELTKVVVTFNADARTFTGGFVQIEEDDG</sequence>
<dbReference type="STRING" id="657387.BH688_03125"/>
<gene>
    <name evidence="1" type="ORF">FY550_06890</name>
</gene>
<dbReference type="Proteomes" id="UP000322553">
    <property type="component" value="Chromosome"/>
</dbReference>
<dbReference type="AlphaFoldDB" id="A0A1S1NTX0"/>
<reference evidence="1 2" key="1">
    <citation type="submission" date="2019-08" db="EMBL/GenBank/DDBJ databases">
        <title>Complete genome sequence of Kushneria sp. YCWA18, a halophilic phosphate-solubilizing bacterium isolated from Daqiao saltern in China.</title>
        <authorList>
            <person name="Du G.-X."/>
            <person name="Qu L.-Y."/>
        </authorList>
    </citation>
    <scope>NUCLEOTIDE SEQUENCE [LARGE SCALE GENOMIC DNA]</scope>
    <source>
        <strain evidence="1 2">YCWA18</strain>
    </source>
</reference>
<dbReference type="RefSeq" id="WP_070977148.1">
    <property type="nucleotide sequence ID" value="NZ_CP043420.1"/>
</dbReference>
<name>A0A1S1NTX0_9GAMM</name>
<evidence type="ECO:0000313" key="2">
    <source>
        <dbReference type="Proteomes" id="UP000322553"/>
    </source>
</evidence>
<keyword evidence="2" id="KW-1185">Reference proteome</keyword>
<accession>A0A1S1NTX0</accession>
<dbReference type="EMBL" id="CP043420">
    <property type="protein sequence ID" value="QEL10880.1"/>
    <property type="molecule type" value="Genomic_DNA"/>
</dbReference>
<evidence type="ECO:0000313" key="1">
    <source>
        <dbReference type="EMBL" id="QEL10880.1"/>
    </source>
</evidence>